<feature type="transmembrane region" description="Helical" evidence="8">
    <location>
        <begin position="248"/>
        <end position="273"/>
    </location>
</feature>
<keyword evidence="7 8" id="KW-0472">Membrane</keyword>
<evidence type="ECO:0000256" key="8">
    <source>
        <dbReference type="SAM" id="Phobius"/>
    </source>
</evidence>
<feature type="transmembrane region" description="Helical" evidence="8">
    <location>
        <begin position="6"/>
        <end position="27"/>
    </location>
</feature>
<dbReference type="Proteomes" id="UP000237423">
    <property type="component" value="Unassembled WGS sequence"/>
</dbReference>
<gene>
    <name evidence="10" type="ORF">AADEFJLK_04179</name>
</gene>
<keyword evidence="4 8" id="KW-0812">Transmembrane</keyword>
<dbReference type="GO" id="GO:1902600">
    <property type="term" value="P:proton transmembrane transport"/>
    <property type="evidence" value="ECO:0007669"/>
    <property type="project" value="InterPro"/>
</dbReference>
<evidence type="ECO:0000256" key="3">
    <source>
        <dbReference type="ARBA" id="ARBA00022449"/>
    </source>
</evidence>
<evidence type="ECO:0000259" key="9">
    <source>
        <dbReference type="Pfam" id="PF00999"/>
    </source>
</evidence>
<dbReference type="GO" id="GO:0015297">
    <property type="term" value="F:antiporter activity"/>
    <property type="evidence" value="ECO:0007669"/>
    <property type="project" value="UniProtKB-KW"/>
</dbReference>
<feature type="transmembrane region" description="Helical" evidence="8">
    <location>
        <begin position="173"/>
        <end position="194"/>
    </location>
</feature>
<evidence type="ECO:0000256" key="4">
    <source>
        <dbReference type="ARBA" id="ARBA00022692"/>
    </source>
</evidence>
<feature type="transmembrane region" description="Helical" evidence="8">
    <location>
        <begin position="139"/>
        <end position="161"/>
    </location>
</feature>
<evidence type="ECO:0000256" key="7">
    <source>
        <dbReference type="ARBA" id="ARBA00023136"/>
    </source>
</evidence>
<evidence type="ECO:0000256" key="2">
    <source>
        <dbReference type="ARBA" id="ARBA00022448"/>
    </source>
</evidence>
<dbReference type="AlphaFoldDB" id="A0A2S5CGX2"/>
<keyword evidence="5 8" id="KW-1133">Transmembrane helix</keyword>
<evidence type="ECO:0000256" key="6">
    <source>
        <dbReference type="ARBA" id="ARBA00023065"/>
    </source>
</evidence>
<feature type="transmembrane region" description="Helical" evidence="8">
    <location>
        <begin position="74"/>
        <end position="91"/>
    </location>
</feature>
<feature type="domain" description="Cation/H+ exchanger transmembrane" evidence="9">
    <location>
        <begin position="18"/>
        <end position="410"/>
    </location>
</feature>
<dbReference type="RefSeq" id="WP_103975645.1">
    <property type="nucleotide sequence ID" value="NZ_PGFZ01000016.1"/>
</dbReference>
<keyword evidence="3" id="KW-0050">Antiport</keyword>
<dbReference type="Gene3D" id="1.20.1530.20">
    <property type="match status" value="1"/>
</dbReference>
<feature type="transmembrane region" description="Helical" evidence="8">
    <location>
        <begin position="34"/>
        <end position="54"/>
    </location>
</feature>
<feature type="transmembrane region" description="Helical" evidence="8">
    <location>
        <begin position="293"/>
        <end position="312"/>
    </location>
</feature>
<dbReference type="GO" id="GO:0016020">
    <property type="term" value="C:membrane"/>
    <property type="evidence" value="ECO:0007669"/>
    <property type="project" value="UniProtKB-SubCell"/>
</dbReference>
<evidence type="ECO:0000313" key="10">
    <source>
        <dbReference type="EMBL" id="POZ50055.1"/>
    </source>
</evidence>
<comment type="subcellular location">
    <subcellularLocation>
        <location evidence="1">Membrane</location>
        <topology evidence="1">Multi-pass membrane protein</topology>
    </subcellularLocation>
</comment>
<dbReference type="InterPro" id="IPR038770">
    <property type="entry name" value="Na+/solute_symporter_sf"/>
</dbReference>
<accession>A0A2S5CGX2</accession>
<organism evidence="10 11">
    <name type="scientific">Methylovulum psychrotolerans</name>
    <dbReference type="NCBI Taxonomy" id="1704499"/>
    <lineage>
        <taxon>Bacteria</taxon>
        <taxon>Pseudomonadati</taxon>
        <taxon>Pseudomonadota</taxon>
        <taxon>Gammaproteobacteria</taxon>
        <taxon>Methylococcales</taxon>
        <taxon>Methylococcaceae</taxon>
        <taxon>Methylovulum</taxon>
    </lineage>
</organism>
<comment type="caution">
    <text evidence="10">The sequence shown here is derived from an EMBL/GenBank/DDBJ whole genome shotgun (WGS) entry which is preliminary data.</text>
</comment>
<evidence type="ECO:0000256" key="1">
    <source>
        <dbReference type="ARBA" id="ARBA00004141"/>
    </source>
</evidence>
<dbReference type="InterPro" id="IPR050794">
    <property type="entry name" value="CPA2_transporter"/>
</dbReference>
<dbReference type="PANTHER" id="PTHR32468:SF0">
    <property type="entry name" value="K(+)_H(+) ANTIPORTER 1"/>
    <property type="match status" value="1"/>
</dbReference>
<evidence type="ECO:0000256" key="5">
    <source>
        <dbReference type="ARBA" id="ARBA00022989"/>
    </source>
</evidence>
<dbReference type="EMBL" id="PGFZ01000016">
    <property type="protein sequence ID" value="POZ50055.1"/>
    <property type="molecule type" value="Genomic_DNA"/>
</dbReference>
<sequence length="415" mass="44496">MNHTQLHTLFVQISLMLAVACLFGYVMKRLGQPVVLGEIIGGILLGPTVFGAVFPDIHAGLFPADKTIATGIDTLLKVGMMFFMFAAGLEVNLSHFRNGKWPIIFTSLFGGVLPFALGFGMVFLFPSLWGQAAPPTDNLLLALFMGTALAISALPIIARILMEMNLLGSRVGMTIMTSAMINDLVGWVLFAFLLRNFGRETVGGNVFTALALVLGYALLILAIGRWLLRPILKSGWLFKNWPGGVLTFIALLIMLAAVGAEHIGIHAIFGAFLVGMALSQGHDPEQEKTINAIIQPFALNFFAPLYFVSVGLKANFSSQFDGPLCLLIFALACVGKIIGAGLGAKLGGMSWREAAAVGVGLNCRGAVEIILASVALEYHLIDQRIFVALVLMAFLTTLLSSALLKPLLNKGRQFS</sequence>
<evidence type="ECO:0000313" key="11">
    <source>
        <dbReference type="Proteomes" id="UP000237423"/>
    </source>
</evidence>
<dbReference type="Pfam" id="PF00999">
    <property type="entry name" value="Na_H_Exchanger"/>
    <property type="match status" value="1"/>
</dbReference>
<feature type="transmembrane region" description="Helical" evidence="8">
    <location>
        <begin position="206"/>
        <end position="228"/>
    </location>
</feature>
<feature type="transmembrane region" description="Helical" evidence="8">
    <location>
        <begin position="324"/>
        <end position="344"/>
    </location>
</feature>
<feature type="transmembrane region" description="Helical" evidence="8">
    <location>
        <begin position="103"/>
        <end position="127"/>
    </location>
</feature>
<keyword evidence="6" id="KW-0406">Ion transport</keyword>
<reference evidence="10 11" key="1">
    <citation type="submission" date="2017-11" db="EMBL/GenBank/DDBJ databases">
        <title>Draft Genome Sequence of Methylobacter psychrotolerans Sph1T, an Obligate Methanotroph from Low-Temperature Environments.</title>
        <authorList>
            <person name="Oshkin I.Y."/>
            <person name="Miroshnikov K."/>
            <person name="Belova S.E."/>
            <person name="Korzhenkov A."/>
            <person name="Toshchakov S.V."/>
            <person name="Dedysh S.N."/>
        </authorList>
    </citation>
    <scope>NUCLEOTIDE SEQUENCE [LARGE SCALE GENOMIC DNA]</scope>
    <source>
        <strain evidence="10 11">Sph1</strain>
    </source>
</reference>
<dbReference type="PANTHER" id="PTHR32468">
    <property type="entry name" value="CATION/H + ANTIPORTER"/>
    <property type="match status" value="1"/>
</dbReference>
<proteinExistence type="predicted"/>
<feature type="transmembrane region" description="Helical" evidence="8">
    <location>
        <begin position="385"/>
        <end position="404"/>
    </location>
</feature>
<protein>
    <submittedName>
        <fullName evidence="10">Cation:proton antiporter</fullName>
    </submittedName>
</protein>
<keyword evidence="2" id="KW-0813">Transport</keyword>
<dbReference type="InterPro" id="IPR006153">
    <property type="entry name" value="Cation/H_exchanger_TM"/>
</dbReference>
<name>A0A2S5CGX2_9GAMM</name>